<sequence length="236" mass="26486">MTGAEVQRRAWERMQTVETVFSIGHVVVILGQVHLEERIQERPCVVTRRRQQARTWVYDTHTYTLECLGKPPMKYLSPRMAVCGDTAHYVRGHLHYTFTLEDGWKQLANLPSAEYGSYLTSMGRAVLYPGRDCDIVIYDVVSDDSSTEYMYSADGAETDTNGGGGVEGTLVDSNCGGMHSRLGSMHPVHNDGYNMRLVPLDSCSALQVQEMPSVDNDGKGCDIMFYLVHFDWSLDD</sequence>
<reference evidence="1 2" key="1">
    <citation type="journal article" date="2018" name="PLoS ONE">
        <title>The draft genome of Kipferlia bialata reveals reductive genome evolution in fornicate parasites.</title>
        <authorList>
            <person name="Tanifuji G."/>
            <person name="Takabayashi S."/>
            <person name="Kume K."/>
            <person name="Takagi M."/>
            <person name="Nakayama T."/>
            <person name="Kamikawa R."/>
            <person name="Inagaki Y."/>
            <person name="Hashimoto T."/>
        </authorList>
    </citation>
    <scope>NUCLEOTIDE SEQUENCE [LARGE SCALE GENOMIC DNA]</scope>
    <source>
        <strain evidence="1">NY0173</strain>
    </source>
</reference>
<dbReference type="SUPFAM" id="SSF117281">
    <property type="entry name" value="Kelch motif"/>
    <property type="match status" value="1"/>
</dbReference>
<dbReference type="EMBL" id="BDIP01001522">
    <property type="protein sequence ID" value="GIQ84570.1"/>
    <property type="molecule type" value="Genomic_DNA"/>
</dbReference>
<organism evidence="1 2">
    <name type="scientific">Kipferlia bialata</name>
    <dbReference type="NCBI Taxonomy" id="797122"/>
    <lineage>
        <taxon>Eukaryota</taxon>
        <taxon>Metamonada</taxon>
        <taxon>Carpediemonas-like organisms</taxon>
        <taxon>Kipferlia</taxon>
    </lineage>
</organism>
<dbReference type="InterPro" id="IPR015915">
    <property type="entry name" value="Kelch-typ_b-propeller"/>
</dbReference>
<comment type="caution">
    <text evidence="1">The sequence shown here is derived from an EMBL/GenBank/DDBJ whole genome shotgun (WGS) entry which is preliminary data.</text>
</comment>
<dbReference type="Proteomes" id="UP000265618">
    <property type="component" value="Unassembled WGS sequence"/>
</dbReference>
<evidence type="ECO:0000313" key="1">
    <source>
        <dbReference type="EMBL" id="GIQ84570.1"/>
    </source>
</evidence>
<dbReference type="AlphaFoldDB" id="A0A9K3GJH3"/>
<accession>A0A9K3GJH3</accession>
<keyword evidence="2" id="KW-1185">Reference proteome</keyword>
<name>A0A9K3GJH3_9EUKA</name>
<gene>
    <name evidence="1" type="ORF">KIPB_006089</name>
</gene>
<evidence type="ECO:0000313" key="2">
    <source>
        <dbReference type="Proteomes" id="UP000265618"/>
    </source>
</evidence>
<proteinExistence type="predicted"/>
<protein>
    <submittedName>
        <fullName evidence="1">Uncharacterized protein</fullName>
    </submittedName>
</protein>